<dbReference type="HOGENOM" id="CLU_469227_0_0_0"/>
<reference evidence="1 2" key="1">
    <citation type="journal article" date="2009" name="PLoS ONE">
        <title>Complete genome sequence of the aerobic CO-oxidizing thermophile Thermomicrobium roseum.</title>
        <authorList>
            <person name="Wu D."/>
            <person name="Raymond J."/>
            <person name="Wu M."/>
            <person name="Chatterji S."/>
            <person name="Ren Q."/>
            <person name="Graham J.E."/>
            <person name="Bryant D.A."/>
            <person name="Robb F."/>
            <person name="Colman A."/>
            <person name="Tallon L.J."/>
            <person name="Badger J.H."/>
            <person name="Madupu R."/>
            <person name="Ward N.L."/>
            <person name="Eisen J.A."/>
        </authorList>
    </citation>
    <scope>NUCLEOTIDE SEQUENCE [LARGE SCALE GENOMIC DNA]</scope>
    <source>
        <strain evidence="2">ATCC 27502 / DSM 5159 / P-2</strain>
    </source>
</reference>
<dbReference type="KEGG" id="tro:trd_0689"/>
<accession>B9KYY0</accession>
<organism evidence="1 2">
    <name type="scientific">Thermomicrobium roseum (strain ATCC 27502 / DSM 5159 / P-2)</name>
    <dbReference type="NCBI Taxonomy" id="309801"/>
    <lineage>
        <taxon>Bacteria</taxon>
        <taxon>Pseudomonadati</taxon>
        <taxon>Thermomicrobiota</taxon>
        <taxon>Thermomicrobia</taxon>
        <taxon>Thermomicrobiales</taxon>
        <taxon>Thermomicrobiaceae</taxon>
        <taxon>Thermomicrobium</taxon>
    </lineage>
</organism>
<sequence length="581" mass="64021">MSHRHGRATTPEGDLLESAIHRHLELETPTLPLLTEACKAAGRHAWGVAIDALLEAVAVAPDHAEVAARAIEIVLLRGDRRGARLLLRLLQRRSQLDPAWISPTEAMLLDWLVSHEGRHSLEELARQLLAGPAALRKAYLPIVLRLLSHQGKHETAATFLAAWMETYRSDEEAWWLLLEEALENRATDPITRLGPIETWPQPYTYWQWILLARMATIAPEPTCWILLQKIVRALSSFPHPSARQLFVERIVAHLEHDDPRAQLIAALLSRYVGVHAIDPPLHVLFRSGSRIARALAAGLLIPGRPDRTDSAAFSEALSDLMSLLTESDEQASLVRTLLPELNPMAIAEYALCSEIPSWHRQALRLLESCGATAAELSALATRLDLAGFHASAGSVLRLAAKFAHQQGDRTTLLSVLHQLIRVDPGEDAAIDFVINTETRAGRTSRAIDTLIAAATRAHDRGAIAQSVALLERAQTLAEMSDDRPRLALAAELLATTDEGSAERHVAAATALLRAGHLDRARAQLWTALRRFLQERRLDDALATAEQLVALDPADDAARAQLHELQILRRQAHGRAATHRQA</sequence>
<dbReference type="AlphaFoldDB" id="B9KYY0"/>
<protein>
    <recommendedName>
        <fullName evidence="3">Tetratricopeptide repeat protein</fullName>
    </recommendedName>
</protein>
<dbReference type="Gene3D" id="1.25.40.10">
    <property type="entry name" value="Tetratricopeptide repeat domain"/>
    <property type="match status" value="1"/>
</dbReference>
<gene>
    <name evidence="1" type="ordered locus">trd_0689</name>
</gene>
<keyword evidence="2" id="KW-1185">Reference proteome</keyword>
<dbReference type="STRING" id="309801.trd_0689"/>
<evidence type="ECO:0000313" key="1">
    <source>
        <dbReference type="EMBL" id="ACM05797.1"/>
    </source>
</evidence>
<dbReference type="Proteomes" id="UP000000447">
    <property type="component" value="Chromosome"/>
</dbReference>
<dbReference type="EMBL" id="CP001275">
    <property type="protein sequence ID" value="ACM05797.1"/>
    <property type="molecule type" value="Genomic_DNA"/>
</dbReference>
<evidence type="ECO:0000313" key="2">
    <source>
        <dbReference type="Proteomes" id="UP000000447"/>
    </source>
</evidence>
<evidence type="ECO:0008006" key="3">
    <source>
        <dbReference type="Google" id="ProtNLM"/>
    </source>
</evidence>
<dbReference type="RefSeq" id="WP_012642080.1">
    <property type="nucleotide sequence ID" value="NC_011959.1"/>
</dbReference>
<proteinExistence type="predicted"/>
<dbReference type="InterPro" id="IPR011990">
    <property type="entry name" value="TPR-like_helical_dom_sf"/>
</dbReference>
<name>B9KYY0_THERP</name>